<gene>
    <name evidence="1" type="ORF">H0264_32585</name>
</gene>
<dbReference type="Proteomes" id="UP000515512">
    <property type="component" value="Chromosome"/>
</dbReference>
<dbReference type="GO" id="GO:0016491">
    <property type="term" value="F:oxidoreductase activity"/>
    <property type="evidence" value="ECO:0007669"/>
    <property type="project" value="InterPro"/>
</dbReference>
<dbReference type="EMBL" id="CP059399">
    <property type="protein sequence ID" value="QLY34836.1"/>
    <property type="molecule type" value="Genomic_DNA"/>
</dbReference>
<dbReference type="SUPFAM" id="SSF50475">
    <property type="entry name" value="FMN-binding split barrel"/>
    <property type="match status" value="1"/>
</dbReference>
<protein>
    <submittedName>
        <fullName evidence="1">Nitroreductase family deazaflavin-dependent oxidoreductase</fullName>
    </submittedName>
</protein>
<reference evidence="1 2" key="1">
    <citation type="submission" date="2020-07" db="EMBL/GenBank/DDBJ databases">
        <authorList>
            <person name="Zhuang K."/>
            <person name="Ran Y."/>
        </authorList>
    </citation>
    <scope>NUCLEOTIDE SEQUENCE [LARGE SCALE GENOMIC DNA]</scope>
    <source>
        <strain evidence="1 2">WCH-YHL-001</strain>
    </source>
</reference>
<dbReference type="NCBIfam" id="TIGR00026">
    <property type="entry name" value="hi_GC_TIGR00026"/>
    <property type="match status" value="1"/>
</dbReference>
<name>A0A7D6VPX3_9NOCA</name>
<accession>A0A7D6VPX3</accession>
<dbReference type="Gene3D" id="2.30.110.10">
    <property type="entry name" value="Electron Transport, Fmn-binding Protein, Chain A"/>
    <property type="match status" value="1"/>
</dbReference>
<dbReference type="InterPro" id="IPR012349">
    <property type="entry name" value="Split_barrel_FMN-bd"/>
</dbReference>
<dbReference type="KEGG" id="nhu:H0264_32585"/>
<organism evidence="1 2">
    <name type="scientific">Nocardia huaxiensis</name>
    <dbReference type="NCBI Taxonomy" id="2755382"/>
    <lineage>
        <taxon>Bacteria</taxon>
        <taxon>Bacillati</taxon>
        <taxon>Actinomycetota</taxon>
        <taxon>Actinomycetes</taxon>
        <taxon>Mycobacteriales</taxon>
        <taxon>Nocardiaceae</taxon>
        <taxon>Nocardia</taxon>
    </lineage>
</organism>
<dbReference type="InterPro" id="IPR004378">
    <property type="entry name" value="F420H2_quin_Rdtase"/>
</dbReference>
<dbReference type="Pfam" id="PF04075">
    <property type="entry name" value="F420H2_quin_red"/>
    <property type="match status" value="1"/>
</dbReference>
<evidence type="ECO:0000313" key="1">
    <source>
        <dbReference type="EMBL" id="QLY34836.1"/>
    </source>
</evidence>
<dbReference type="AlphaFoldDB" id="A0A7D6VPX3"/>
<proteinExistence type="predicted"/>
<keyword evidence="2" id="KW-1185">Reference proteome</keyword>
<evidence type="ECO:0000313" key="2">
    <source>
        <dbReference type="Proteomes" id="UP000515512"/>
    </source>
</evidence>
<sequence length="152" mass="16974">MADLGAKLLRNRWFVRAPIGLFRARLGFLFGGRLLLLEHRGRTSGRPRYVTLETVARPTPATIVIASGFGATAQWYRNLQADPHCFVSIGFRHRVPARARDLTPDEAKTILAEYKRAHPAAYRELSRVIEQATGTSIEDVPLVELTLDPGKP</sequence>